<reference evidence="2" key="1">
    <citation type="submission" date="2015-01" db="EMBL/GenBank/DDBJ databases">
        <authorList>
            <person name="Aksoy S."/>
            <person name="Warren W."/>
            <person name="Wilson R.K."/>
        </authorList>
    </citation>
    <scope>NUCLEOTIDE SEQUENCE [LARGE SCALE GENOMIC DNA]</scope>
    <source>
        <strain evidence="2">IAEA</strain>
    </source>
</reference>
<dbReference type="EMBL" id="JXJN01001665">
    <property type="status" value="NOT_ANNOTATED_CDS"/>
    <property type="molecule type" value="Genomic_DNA"/>
</dbReference>
<evidence type="ECO:0000313" key="2">
    <source>
        <dbReference type="Proteomes" id="UP000092460"/>
    </source>
</evidence>
<accession>A0A1B0AQ42</accession>
<keyword evidence="2" id="KW-1185">Reference proteome</keyword>
<dbReference type="EnsemblMetazoa" id="GPPI004542-RA">
    <property type="protein sequence ID" value="GPPI004542-PA"/>
    <property type="gene ID" value="GPPI004542"/>
</dbReference>
<dbReference type="AlphaFoldDB" id="A0A1B0AQ42"/>
<evidence type="ECO:0000313" key="1">
    <source>
        <dbReference type="EnsemblMetazoa" id="GPPI004542-PA"/>
    </source>
</evidence>
<sequence>MNTVKQCQEPDSFFSPNIRSTHFVIVLPCKRKVVPLNFAILRPPLGLLTSLINEISTKRAHEETHTLNKANLTLNIRRNFDGYAENANIDDYDYHNVNDVMQSASISDEDIRNSNYSSRC</sequence>
<proteinExistence type="predicted"/>
<name>A0A1B0AQ42_9MUSC</name>
<organism evidence="1 2">
    <name type="scientific">Glossina palpalis gambiensis</name>
    <dbReference type="NCBI Taxonomy" id="67801"/>
    <lineage>
        <taxon>Eukaryota</taxon>
        <taxon>Metazoa</taxon>
        <taxon>Ecdysozoa</taxon>
        <taxon>Arthropoda</taxon>
        <taxon>Hexapoda</taxon>
        <taxon>Insecta</taxon>
        <taxon>Pterygota</taxon>
        <taxon>Neoptera</taxon>
        <taxon>Endopterygota</taxon>
        <taxon>Diptera</taxon>
        <taxon>Brachycera</taxon>
        <taxon>Muscomorpha</taxon>
        <taxon>Hippoboscoidea</taxon>
        <taxon>Glossinidae</taxon>
        <taxon>Glossina</taxon>
    </lineage>
</organism>
<dbReference type="Proteomes" id="UP000092460">
    <property type="component" value="Unassembled WGS sequence"/>
</dbReference>
<dbReference type="VEuPathDB" id="VectorBase:GPPI004542"/>
<protein>
    <submittedName>
        <fullName evidence="1">Uncharacterized protein</fullName>
    </submittedName>
</protein>
<reference evidence="1" key="2">
    <citation type="submission" date="2020-05" db="UniProtKB">
        <authorList>
            <consortium name="EnsemblMetazoa"/>
        </authorList>
    </citation>
    <scope>IDENTIFICATION</scope>
    <source>
        <strain evidence="1">IAEA</strain>
    </source>
</reference>